<feature type="domain" description="SPOR" evidence="3">
    <location>
        <begin position="220"/>
        <end position="302"/>
    </location>
</feature>
<reference evidence="4 5" key="1">
    <citation type="submission" date="2017-09" db="EMBL/GenBank/DDBJ databases">
        <authorList>
            <person name="Ehlers B."/>
            <person name="Leendertz F.H."/>
        </authorList>
    </citation>
    <scope>NUCLEOTIDE SEQUENCE [LARGE SCALE GENOMIC DNA]</scope>
    <source>
        <strain evidence="4 5">USBA 140</strain>
    </source>
</reference>
<organism evidence="4 5">
    <name type="scientific">Caenispirillum bisanense</name>
    <dbReference type="NCBI Taxonomy" id="414052"/>
    <lineage>
        <taxon>Bacteria</taxon>
        <taxon>Pseudomonadati</taxon>
        <taxon>Pseudomonadota</taxon>
        <taxon>Alphaproteobacteria</taxon>
        <taxon>Rhodospirillales</taxon>
        <taxon>Novispirillaceae</taxon>
        <taxon>Caenispirillum</taxon>
    </lineage>
</organism>
<gene>
    <name evidence="4" type="ORF">SAMN05421508_102221</name>
</gene>
<keyword evidence="5" id="KW-1185">Reference proteome</keyword>
<evidence type="ECO:0000256" key="2">
    <source>
        <dbReference type="SAM" id="SignalP"/>
    </source>
</evidence>
<dbReference type="InterPro" id="IPR007730">
    <property type="entry name" value="SPOR-like_dom"/>
</dbReference>
<feature type="signal peptide" evidence="2">
    <location>
        <begin position="1"/>
        <end position="21"/>
    </location>
</feature>
<protein>
    <recommendedName>
        <fullName evidence="3">SPOR domain-containing protein</fullName>
    </recommendedName>
</protein>
<dbReference type="PROSITE" id="PS51724">
    <property type="entry name" value="SPOR"/>
    <property type="match status" value="1"/>
</dbReference>
<name>A0A286G8Z0_9PROT</name>
<dbReference type="Proteomes" id="UP000219621">
    <property type="component" value="Unassembled WGS sequence"/>
</dbReference>
<feature type="region of interest" description="Disordered" evidence="1">
    <location>
        <begin position="183"/>
        <end position="203"/>
    </location>
</feature>
<dbReference type="EMBL" id="OCNJ01000002">
    <property type="protein sequence ID" value="SOD92013.1"/>
    <property type="molecule type" value="Genomic_DNA"/>
</dbReference>
<dbReference type="OrthoDB" id="7355112at2"/>
<accession>A0A286G8Z0</accession>
<dbReference type="RefSeq" id="WP_097277986.1">
    <property type="nucleotide sequence ID" value="NZ_OCNJ01000002.1"/>
</dbReference>
<feature type="chain" id="PRO_5013103633" description="SPOR domain-containing protein" evidence="2">
    <location>
        <begin position="22"/>
        <end position="302"/>
    </location>
</feature>
<evidence type="ECO:0000259" key="3">
    <source>
        <dbReference type="PROSITE" id="PS51724"/>
    </source>
</evidence>
<proteinExistence type="predicted"/>
<evidence type="ECO:0000313" key="5">
    <source>
        <dbReference type="Proteomes" id="UP000219621"/>
    </source>
</evidence>
<evidence type="ECO:0000256" key="1">
    <source>
        <dbReference type="SAM" id="MobiDB-lite"/>
    </source>
</evidence>
<keyword evidence="2" id="KW-0732">Signal</keyword>
<dbReference type="AlphaFoldDB" id="A0A286G8Z0"/>
<dbReference type="GO" id="GO:0042834">
    <property type="term" value="F:peptidoglycan binding"/>
    <property type="evidence" value="ECO:0007669"/>
    <property type="project" value="InterPro"/>
</dbReference>
<evidence type="ECO:0000313" key="4">
    <source>
        <dbReference type="EMBL" id="SOD92013.1"/>
    </source>
</evidence>
<sequence length="302" mass="32200">MPALPRLPVAFAACALLAACAQTMDAPPAPLAGTWLVDGVYDSGTRLPTEAERQVLRHQAMRVTADQITDPLGRNCPDPTYEVRGTTAADWFGFGGSWLERRGPDVPLTAVTVLCGGRAFDGYALREDGALVGRYKDAYLVLRREDDPRVAERLPAIEQARYNRVISPGAAAAAPAPVVREATEQRREAPQQSAAAVPPPEVLGPTRADLAAREKATAAAPAAGGPAVHLASLRDDAGAAAEWASLQDRVPRLRDWAVRFEPVEIAGKGRFVRVLAVPPDGVDAAAACRALEKDGQYCRVRK</sequence>
<dbReference type="PROSITE" id="PS51257">
    <property type="entry name" value="PROKAR_LIPOPROTEIN"/>
    <property type="match status" value="1"/>
</dbReference>